<keyword evidence="3" id="KW-0489">Methyltransferase</keyword>
<dbReference type="Gene3D" id="2.20.130.10">
    <property type="entry name" value="CAC2371-like domains"/>
    <property type="match status" value="1"/>
</dbReference>
<sequence>MDRFNLYAKYYDLLYQDKDYNGEVEYLQKLIKQSFSDDKLTLLELGCGTGNHAKIFSEKGYFVEGVDLSSQMIKIAKEKNREDDNLCFFEGDIINYRSKRKFDVVLSLFHVVSYQDTNEKIQKTLQTAQYHLKPDGLFIFDFWYGPGVLTDPPVVREKKLENKQLSVHRTATPQVFVNDNVVNVLFDIAIKDKIKNEYENISEKHTMRYLFIPELRYMLNNNGFELENYYTWMTLDKPTASTWNVVVVAKKNR</sequence>
<reference evidence="3 4" key="1">
    <citation type="submission" date="2024-02" db="EMBL/GenBank/DDBJ databases">
        <title>Winogradskyella poriferorum JCM 12885.</title>
        <authorList>
            <person name="Zhang D.-F."/>
            <person name="Fu Z.-Y."/>
        </authorList>
    </citation>
    <scope>NUCLEOTIDE SEQUENCE [LARGE SCALE GENOMIC DNA]</scope>
    <source>
        <strain evidence="3 4">JCM 12885</strain>
    </source>
</reference>
<protein>
    <submittedName>
        <fullName evidence="3">Class I SAM-dependent methyltransferase</fullName>
        <ecNumber evidence="3">2.1.1.-</ecNumber>
    </submittedName>
</protein>
<dbReference type="PANTHER" id="PTHR43861">
    <property type="entry name" value="TRANS-ACONITATE 2-METHYLTRANSFERASE-RELATED"/>
    <property type="match status" value="1"/>
</dbReference>
<dbReference type="RefSeq" id="WP_331811068.1">
    <property type="nucleotide sequence ID" value="NZ_JAZHOU010000007.1"/>
</dbReference>
<feature type="domain" description="Methyltransferase" evidence="2">
    <location>
        <begin position="43"/>
        <end position="136"/>
    </location>
</feature>
<proteinExistence type="predicted"/>
<dbReference type="Proteomes" id="UP001356704">
    <property type="component" value="Unassembled WGS sequence"/>
</dbReference>
<evidence type="ECO:0000313" key="3">
    <source>
        <dbReference type="EMBL" id="MEF3080367.1"/>
    </source>
</evidence>
<gene>
    <name evidence="3" type="ORF">V1468_15235</name>
</gene>
<dbReference type="Pfam" id="PF13649">
    <property type="entry name" value="Methyltransf_25"/>
    <property type="match status" value="1"/>
</dbReference>
<dbReference type="SUPFAM" id="SSF53335">
    <property type="entry name" value="S-adenosyl-L-methionine-dependent methyltransferases"/>
    <property type="match status" value="1"/>
</dbReference>
<dbReference type="EC" id="2.1.1.-" evidence="3"/>
<dbReference type="InterPro" id="IPR029063">
    <property type="entry name" value="SAM-dependent_MTases_sf"/>
</dbReference>
<dbReference type="InterPro" id="IPR041698">
    <property type="entry name" value="Methyltransf_25"/>
</dbReference>
<name>A0ABU7W8S7_9FLAO</name>
<keyword evidence="4" id="KW-1185">Reference proteome</keyword>
<dbReference type="GO" id="GO:0008168">
    <property type="term" value="F:methyltransferase activity"/>
    <property type="evidence" value="ECO:0007669"/>
    <property type="project" value="UniProtKB-KW"/>
</dbReference>
<organism evidence="3 4">
    <name type="scientific">Winogradskyella poriferorum</name>
    <dbReference type="NCBI Taxonomy" id="307627"/>
    <lineage>
        <taxon>Bacteria</taxon>
        <taxon>Pseudomonadati</taxon>
        <taxon>Bacteroidota</taxon>
        <taxon>Flavobacteriia</taxon>
        <taxon>Flavobacteriales</taxon>
        <taxon>Flavobacteriaceae</taxon>
        <taxon>Winogradskyella</taxon>
    </lineage>
</organism>
<dbReference type="EMBL" id="JAZHOU010000007">
    <property type="protein sequence ID" value="MEF3080367.1"/>
    <property type="molecule type" value="Genomic_DNA"/>
</dbReference>
<keyword evidence="1 3" id="KW-0808">Transferase</keyword>
<dbReference type="CDD" id="cd02440">
    <property type="entry name" value="AdoMet_MTases"/>
    <property type="match status" value="1"/>
</dbReference>
<dbReference type="Gene3D" id="3.40.50.150">
    <property type="entry name" value="Vaccinia Virus protein VP39"/>
    <property type="match status" value="1"/>
</dbReference>
<accession>A0ABU7W8S7</accession>
<evidence type="ECO:0000256" key="1">
    <source>
        <dbReference type="ARBA" id="ARBA00022679"/>
    </source>
</evidence>
<comment type="caution">
    <text evidence="3">The sequence shown here is derived from an EMBL/GenBank/DDBJ whole genome shotgun (WGS) entry which is preliminary data.</text>
</comment>
<evidence type="ECO:0000313" key="4">
    <source>
        <dbReference type="Proteomes" id="UP001356704"/>
    </source>
</evidence>
<evidence type="ECO:0000259" key="2">
    <source>
        <dbReference type="Pfam" id="PF13649"/>
    </source>
</evidence>
<dbReference type="GO" id="GO:0032259">
    <property type="term" value="P:methylation"/>
    <property type="evidence" value="ECO:0007669"/>
    <property type="project" value="UniProtKB-KW"/>
</dbReference>